<keyword evidence="3" id="KW-0067">ATP-binding</keyword>
<dbReference type="SUPFAM" id="SSF52540">
    <property type="entry name" value="P-loop containing nucleoside triphosphate hydrolases"/>
    <property type="match status" value="1"/>
</dbReference>
<organism evidence="5 6">
    <name type="scientific">Levilinea saccharolytica</name>
    <dbReference type="NCBI Taxonomy" id="229921"/>
    <lineage>
        <taxon>Bacteria</taxon>
        <taxon>Bacillati</taxon>
        <taxon>Chloroflexota</taxon>
        <taxon>Anaerolineae</taxon>
        <taxon>Anaerolineales</taxon>
        <taxon>Anaerolineaceae</taxon>
        <taxon>Levilinea</taxon>
    </lineage>
</organism>
<dbReference type="PANTHER" id="PTHR10513">
    <property type="entry name" value="DEOXYNUCLEOSIDE KINASE"/>
    <property type="match status" value="1"/>
</dbReference>
<feature type="binding site" evidence="2">
    <location>
        <position position="82"/>
    </location>
    <ligand>
        <name>substrate</name>
    </ligand>
</feature>
<reference evidence="5 6" key="1">
    <citation type="submission" date="2015-07" db="EMBL/GenBank/DDBJ databases">
        <title>Genome sequence of Levilinea saccharolytica DSM 16555.</title>
        <authorList>
            <person name="Hemp J."/>
            <person name="Ward L.M."/>
            <person name="Pace L.A."/>
            <person name="Fischer W.W."/>
        </authorList>
    </citation>
    <scope>NUCLEOTIDE SEQUENCE [LARGE SCALE GENOMIC DNA]</scope>
    <source>
        <strain evidence="5 6">KIBI-1</strain>
    </source>
</reference>
<feature type="binding site" evidence="3">
    <location>
        <begin position="10"/>
        <end position="18"/>
    </location>
    <ligand>
        <name>ATP</name>
        <dbReference type="ChEBI" id="CHEBI:30616"/>
    </ligand>
</feature>
<dbReference type="GO" id="GO:0005737">
    <property type="term" value="C:cytoplasm"/>
    <property type="evidence" value="ECO:0007669"/>
    <property type="project" value="TreeGrafter"/>
</dbReference>
<dbReference type="PIRSF" id="PIRSF000705">
    <property type="entry name" value="DNK"/>
    <property type="match status" value="1"/>
</dbReference>
<dbReference type="Pfam" id="PF01712">
    <property type="entry name" value="dNK"/>
    <property type="match status" value="1"/>
</dbReference>
<evidence type="ECO:0000259" key="4">
    <source>
        <dbReference type="Pfam" id="PF01712"/>
    </source>
</evidence>
<dbReference type="STRING" id="229921.ADN01_14760"/>
<feature type="binding site" evidence="2">
    <location>
        <position position="34"/>
    </location>
    <ligand>
        <name>substrate</name>
    </ligand>
</feature>
<dbReference type="PANTHER" id="PTHR10513:SF35">
    <property type="entry name" value="DEOXYADENOSINE KINASE"/>
    <property type="match status" value="1"/>
</dbReference>
<dbReference type="InterPro" id="IPR050566">
    <property type="entry name" value="Deoxyribonucleoside_kinase"/>
</dbReference>
<dbReference type="InterPro" id="IPR002624">
    <property type="entry name" value="DCK/DGK"/>
</dbReference>
<name>A0A0P6XPB1_9CHLR</name>
<dbReference type="OrthoDB" id="9776634at2"/>
<feature type="domain" description="Deoxynucleoside kinase" evidence="4">
    <location>
        <begin position="7"/>
        <end position="202"/>
    </location>
</feature>
<keyword evidence="5" id="KW-0808">Transferase</keyword>
<evidence type="ECO:0000256" key="3">
    <source>
        <dbReference type="PIRSR" id="PIRSR000705-3"/>
    </source>
</evidence>
<keyword evidence="6" id="KW-1185">Reference proteome</keyword>
<sequence>MPKRLILLAGNIGSGKTSLTERIGQRLGWRTAFESVADNPYLPNFYGDMRAWSFHLQVYFLGHRARQHLELWQDPRSAIIDRSIYEDAFIFSRALNHLGNLSELDYQTYRRVFDLITEQLPPPSLLIYLKAPVPVLMDRIRQRARDIETGISADYLALLDSFYEDWINTFELCPVLTLHTGDLDFVHKPQHLDIVVQRIEETLQGKSTITFNGKG</sequence>
<dbReference type="GO" id="GO:0019136">
    <property type="term" value="F:deoxynucleoside kinase activity"/>
    <property type="evidence" value="ECO:0007669"/>
    <property type="project" value="InterPro"/>
</dbReference>
<feature type="binding site" evidence="2">
    <location>
        <position position="148"/>
    </location>
    <ligand>
        <name>substrate</name>
    </ligand>
</feature>
<gene>
    <name evidence="5" type="ORF">ADN01_14760</name>
</gene>
<dbReference type="EMBL" id="LGCM01000055">
    <property type="protein sequence ID" value="KPL78461.1"/>
    <property type="molecule type" value="Genomic_DNA"/>
</dbReference>
<dbReference type="InterPro" id="IPR031314">
    <property type="entry name" value="DNK_dom"/>
</dbReference>
<feature type="binding site" evidence="2">
    <location>
        <position position="57"/>
    </location>
    <ligand>
        <name>substrate</name>
    </ligand>
</feature>
<feature type="binding site" evidence="2">
    <location>
        <position position="87"/>
    </location>
    <ligand>
        <name>substrate</name>
    </ligand>
</feature>
<feature type="binding site" evidence="2">
    <location>
        <position position="46"/>
    </location>
    <ligand>
        <name>substrate</name>
    </ligand>
</feature>
<feature type="active site" description="Proton acceptor" evidence="1">
    <location>
        <position position="81"/>
    </location>
</feature>
<evidence type="ECO:0000313" key="5">
    <source>
        <dbReference type="EMBL" id="KPL78461.1"/>
    </source>
</evidence>
<evidence type="ECO:0000256" key="2">
    <source>
        <dbReference type="PIRSR" id="PIRSR000705-2"/>
    </source>
</evidence>
<proteinExistence type="predicted"/>
<dbReference type="AlphaFoldDB" id="A0A0P6XPB1"/>
<evidence type="ECO:0000313" key="6">
    <source>
        <dbReference type="Proteomes" id="UP000050501"/>
    </source>
</evidence>
<protein>
    <submittedName>
        <fullName evidence="5">Deoxynucleoside kinase</fullName>
    </submittedName>
</protein>
<dbReference type="Proteomes" id="UP000050501">
    <property type="component" value="Unassembled WGS sequence"/>
</dbReference>
<keyword evidence="3" id="KW-0547">Nucleotide-binding</keyword>
<accession>A0A0P6XPB1</accession>
<dbReference type="GO" id="GO:0005524">
    <property type="term" value="F:ATP binding"/>
    <property type="evidence" value="ECO:0007669"/>
    <property type="project" value="UniProtKB-KW"/>
</dbReference>
<evidence type="ECO:0000256" key="1">
    <source>
        <dbReference type="PIRSR" id="PIRSR000705-1"/>
    </source>
</evidence>
<feature type="binding site" evidence="3">
    <location>
        <begin position="139"/>
        <end position="143"/>
    </location>
    <ligand>
        <name>ATP</name>
        <dbReference type="ChEBI" id="CHEBI:30616"/>
    </ligand>
</feature>
<dbReference type="RefSeq" id="WP_062418864.1">
    <property type="nucleotide sequence ID" value="NZ_DF967974.1"/>
</dbReference>
<comment type="caution">
    <text evidence="5">The sequence shown here is derived from an EMBL/GenBank/DDBJ whole genome shotgun (WGS) entry which is preliminary data.</text>
</comment>
<dbReference type="InterPro" id="IPR027417">
    <property type="entry name" value="P-loop_NTPase"/>
</dbReference>
<feature type="binding site" evidence="3">
    <location>
        <begin position="183"/>
        <end position="185"/>
    </location>
    <ligand>
        <name>ATP</name>
        <dbReference type="ChEBI" id="CHEBI:30616"/>
    </ligand>
</feature>
<dbReference type="CDD" id="cd01673">
    <property type="entry name" value="dNK"/>
    <property type="match status" value="1"/>
</dbReference>
<keyword evidence="5" id="KW-0418">Kinase</keyword>
<dbReference type="Gene3D" id="3.40.50.300">
    <property type="entry name" value="P-loop containing nucleotide triphosphate hydrolases"/>
    <property type="match status" value="1"/>
</dbReference>